<reference evidence="2" key="1">
    <citation type="submission" date="2022-09" db="EMBL/GenBank/DDBJ databases">
        <authorList>
            <person name="Li Z.-J."/>
        </authorList>
    </citation>
    <scope>NUCLEOTIDE SEQUENCE</scope>
    <source>
        <strain evidence="2">TGB11</strain>
    </source>
</reference>
<dbReference type="EMBL" id="CP114588">
    <property type="protein sequence ID" value="WBA09587.1"/>
    <property type="molecule type" value="Genomic_DNA"/>
</dbReference>
<gene>
    <name evidence="2" type="ORF">N8M53_05165</name>
</gene>
<dbReference type="RefSeq" id="WP_269579726.1">
    <property type="nucleotide sequence ID" value="NZ_CP114588.1"/>
</dbReference>
<evidence type="ECO:0000313" key="3">
    <source>
        <dbReference type="Proteomes" id="UP001164748"/>
    </source>
</evidence>
<accession>A0AA47LSS6</accession>
<dbReference type="AlphaFoldDB" id="A0AA47LSS6"/>
<sequence>MRKSVVINQTPTHLCVNNDCYAMRNIVDASVEELTWKDHLLRMLGLGMLTASILFFMLVGELPYAEYLPAVGFAAGALLALLTSAKYVLRIEYNHQDDTGVQWLTIAKSGKKTDKLLFDQHVAQLKRLLVS</sequence>
<dbReference type="Pfam" id="PF19744">
    <property type="entry name" value="DUF6232"/>
    <property type="match status" value="1"/>
</dbReference>
<organism evidence="2 3">
    <name type="scientific">Salinivibrio kushneri</name>
    <dbReference type="NCBI Taxonomy" id="1908198"/>
    <lineage>
        <taxon>Bacteria</taxon>
        <taxon>Pseudomonadati</taxon>
        <taxon>Pseudomonadota</taxon>
        <taxon>Gammaproteobacteria</taxon>
        <taxon>Vibrionales</taxon>
        <taxon>Vibrionaceae</taxon>
        <taxon>Salinivibrio</taxon>
    </lineage>
</organism>
<feature type="transmembrane region" description="Helical" evidence="1">
    <location>
        <begin position="70"/>
        <end position="89"/>
    </location>
</feature>
<feature type="transmembrane region" description="Helical" evidence="1">
    <location>
        <begin position="40"/>
        <end position="58"/>
    </location>
</feature>
<keyword evidence="1" id="KW-0812">Transmembrane</keyword>
<evidence type="ECO:0000313" key="2">
    <source>
        <dbReference type="EMBL" id="WBA09587.1"/>
    </source>
</evidence>
<proteinExistence type="predicted"/>
<dbReference type="InterPro" id="IPR045629">
    <property type="entry name" value="DUF6232"/>
</dbReference>
<keyword evidence="1" id="KW-0472">Membrane</keyword>
<protein>
    <submittedName>
        <fullName evidence="2">DUF6232 family protein</fullName>
    </submittedName>
</protein>
<name>A0AA47LSS6_9GAMM</name>
<dbReference type="Proteomes" id="UP001164748">
    <property type="component" value="Chromosome"/>
</dbReference>
<keyword evidence="1" id="KW-1133">Transmembrane helix</keyword>
<evidence type="ECO:0000256" key="1">
    <source>
        <dbReference type="SAM" id="Phobius"/>
    </source>
</evidence>